<dbReference type="GO" id="GO:0004674">
    <property type="term" value="F:protein serine/threonine kinase activity"/>
    <property type="evidence" value="ECO:0007669"/>
    <property type="project" value="UniProtKB-KW"/>
</dbReference>
<evidence type="ECO:0000256" key="5">
    <source>
        <dbReference type="ARBA" id="ARBA00022840"/>
    </source>
</evidence>
<keyword evidence="3" id="KW-0547">Nucleotide-binding</keyword>
<dbReference type="SMART" id="SM00220">
    <property type="entry name" value="S_TKc"/>
    <property type="match status" value="1"/>
</dbReference>
<feature type="domain" description="Protein kinase" evidence="6">
    <location>
        <begin position="123"/>
        <end position="380"/>
    </location>
</feature>
<evidence type="ECO:0000313" key="7">
    <source>
        <dbReference type="EMBL" id="DBA04052.1"/>
    </source>
</evidence>
<sequence>MIKRRFRVIPNEYIVAARVQGQRMMPVWLSKVRWVVLRGSKTPILAVYRQVAGLVSDENPIKVMILGEDTSVQVVGEKGMVMVSSRVRRNDTWGLAFESGRQRRRMYELIRLWIELGNFLQTLTDFSSIAKSHNSIVYRCRDRDDPQRRYAIKRVDRLKCWNEVEVTERVANIESLAPYVPRYIFMFEDSKDSSVTIVMQHYAGGSLTDRIRECGPLNETVIRSVITALCCALFLLHENQILHLDVKAGNILFDSESSHEFENLKLVDFGSSAFITDDCTMKTSGTYGCMAPERFDGRYGPEADVYGVGVVLYHMVTGEIPFNGDDSFQIMAKNMQGDITFAHSHWHRVSSGLRELAGCMLTKDPDARITIAEVLQHKWLFRPPPKPRMATKSTTGANLRDLDLVNLPPASISSARGA</sequence>
<dbReference type="Gene3D" id="1.10.510.10">
    <property type="entry name" value="Transferase(Phosphotransferase) domain 1"/>
    <property type="match status" value="1"/>
</dbReference>
<dbReference type="PROSITE" id="PS50011">
    <property type="entry name" value="PROTEIN_KINASE_DOM"/>
    <property type="match status" value="1"/>
</dbReference>
<dbReference type="Pfam" id="PF00069">
    <property type="entry name" value="Pkinase"/>
    <property type="match status" value="1"/>
</dbReference>
<proteinExistence type="predicted"/>
<evidence type="ECO:0000256" key="4">
    <source>
        <dbReference type="ARBA" id="ARBA00022777"/>
    </source>
</evidence>
<dbReference type="GO" id="GO:0005524">
    <property type="term" value="F:ATP binding"/>
    <property type="evidence" value="ECO:0007669"/>
    <property type="project" value="UniProtKB-KW"/>
</dbReference>
<protein>
    <recommendedName>
        <fullName evidence="6">Protein kinase domain-containing protein</fullName>
    </recommendedName>
</protein>
<dbReference type="PROSITE" id="PS00108">
    <property type="entry name" value="PROTEIN_KINASE_ST"/>
    <property type="match status" value="1"/>
</dbReference>
<comment type="caution">
    <text evidence="7">The sequence shown here is derived from an EMBL/GenBank/DDBJ whole genome shotgun (WGS) entry which is preliminary data.</text>
</comment>
<reference evidence="7" key="1">
    <citation type="submission" date="2022-11" db="EMBL/GenBank/DDBJ databases">
        <authorList>
            <person name="Morgan W.R."/>
            <person name="Tartar A."/>
        </authorList>
    </citation>
    <scope>NUCLEOTIDE SEQUENCE</scope>
    <source>
        <strain evidence="7">ARSEF 373</strain>
    </source>
</reference>
<evidence type="ECO:0000256" key="3">
    <source>
        <dbReference type="ARBA" id="ARBA00022741"/>
    </source>
</evidence>
<name>A0AAV2ZF68_9STRA</name>
<dbReference type="Proteomes" id="UP001146120">
    <property type="component" value="Unassembled WGS sequence"/>
</dbReference>
<evidence type="ECO:0000259" key="6">
    <source>
        <dbReference type="PROSITE" id="PS50011"/>
    </source>
</evidence>
<dbReference type="AlphaFoldDB" id="A0AAV2ZF68"/>
<keyword evidence="8" id="KW-1185">Reference proteome</keyword>
<dbReference type="InterPro" id="IPR000719">
    <property type="entry name" value="Prot_kinase_dom"/>
</dbReference>
<keyword evidence="1" id="KW-0723">Serine/threonine-protein kinase</keyword>
<dbReference type="EMBL" id="DAKRPA010000012">
    <property type="protein sequence ID" value="DBA04052.1"/>
    <property type="molecule type" value="Genomic_DNA"/>
</dbReference>
<dbReference type="InterPro" id="IPR050205">
    <property type="entry name" value="CDPK_Ser/Thr_kinases"/>
</dbReference>
<gene>
    <name evidence="7" type="ORF">N0F65_009399</name>
</gene>
<keyword evidence="2" id="KW-0808">Transferase</keyword>
<dbReference type="InterPro" id="IPR011009">
    <property type="entry name" value="Kinase-like_dom_sf"/>
</dbReference>
<keyword evidence="4" id="KW-0418">Kinase</keyword>
<evidence type="ECO:0000256" key="2">
    <source>
        <dbReference type="ARBA" id="ARBA00022679"/>
    </source>
</evidence>
<organism evidence="7 8">
    <name type="scientific">Lagenidium giganteum</name>
    <dbReference type="NCBI Taxonomy" id="4803"/>
    <lineage>
        <taxon>Eukaryota</taxon>
        <taxon>Sar</taxon>
        <taxon>Stramenopiles</taxon>
        <taxon>Oomycota</taxon>
        <taxon>Peronosporomycetes</taxon>
        <taxon>Pythiales</taxon>
        <taxon>Pythiaceae</taxon>
    </lineage>
</organism>
<dbReference type="InterPro" id="IPR008271">
    <property type="entry name" value="Ser/Thr_kinase_AS"/>
</dbReference>
<dbReference type="PANTHER" id="PTHR24349">
    <property type="entry name" value="SERINE/THREONINE-PROTEIN KINASE"/>
    <property type="match status" value="1"/>
</dbReference>
<dbReference type="SUPFAM" id="SSF56112">
    <property type="entry name" value="Protein kinase-like (PK-like)"/>
    <property type="match status" value="1"/>
</dbReference>
<keyword evidence="5" id="KW-0067">ATP-binding</keyword>
<evidence type="ECO:0000313" key="8">
    <source>
        <dbReference type="Proteomes" id="UP001146120"/>
    </source>
</evidence>
<reference evidence="7" key="2">
    <citation type="journal article" date="2023" name="Microbiol Resour">
        <title>Decontamination and Annotation of the Draft Genome Sequence of the Oomycete Lagenidium giganteum ARSEF 373.</title>
        <authorList>
            <person name="Morgan W.R."/>
            <person name="Tartar A."/>
        </authorList>
    </citation>
    <scope>NUCLEOTIDE SEQUENCE</scope>
    <source>
        <strain evidence="7">ARSEF 373</strain>
    </source>
</reference>
<evidence type="ECO:0000256" key="1">
    <source>
        <dbReference type="ARBA" id="ARBA00022527"/>
    </source>
</evidence>
<accession>A0AAV2ZF68</accession>